<gene>
    <name evidence="1" type="ORF">LSH36_31g08029</name>
</gene>
<reference evidence="1" key="1">
    <citation type="journal article" date="2023" name="Mol. Biol. Evol.">
        <title>Third-Generation Sequencing Reveals the Adaptive Role of the Epigenome in Three Deep-Sea Polychaetes.</title>
        <authorList>
            <person name="Perez M."/>
            <person name="Aroh O."/>
            <person name="Sun Y."/>
            <person name="Lan Y."/>
            <person name="Juniper S.K."/>
            <person name="Young C.R."/>
            <person name="Angers B."/>
            <person name="Qian P.Y."/>
        </authorList>
    </citation>
    <scope>NUCLEOTIDE SEQUENCE</scope>
    <source>
        <strain evidence="1">P08H-3</strain>
    </source>
</reference>
<protein>
    <submittedName>
        <fullName evidence="1">Uncharacterized protein</fullName>
    </submittedName>
</protein>
<evidence type="ECO:0000313" key="1">
    <source>
        <dbReference type="EMBL" id="KAK2167221.1"/>
    </source>
</evidence>
<accession>A0AAD9K9H5</accession>
<dbReference type="AlphaFoldDB" id="A0AAD9K9H5"/>
<evidence type="ECO:0000313" key="2">
    <source>
        <dbReference type="Proteomes" id="UP001208570"/>
    </source>
</evidence>
<organism evidence="1 2">
    <name type="scientific">Paralvinella palmiformis</name>
    <dbReference type="NCBI Taxonomy" id="53620"/>
    <lineage>
        <taxon>Eukaryota</taxon>
        <taxon>Metazoa</taxon>
        <taxon>Spiralia</taxon>
        <taxon>Lophotrochozoa</taxon>
        <taxon>Annelida</taxon>
        <taxon>Polychaeta</taxon>
        <taxon>Sedentaria</taxon>
        <taxon>Canalipalpata</taxon>
        <taxon>Terebellida</taxon>
        <taxon>Terebelliformia</taxon>
        <taxon>Alvinellidae</taxon>
        <taxon>Paralvinella</taxon>
    </lineage>
</organism>
<dbReference type="Gene3D" id="3.30.450.60">
    <property type="match status" value="1"/>
</dbReference>
<dbReference type="Proteomes" id="UP001208570">
    <property type="component" value="Unassembled WGS sequence"/>
</dbReference>
<name>A0AAD9K9H5_9ANNE</name>
<keyword evidence="2" id="KW-1185">Reference proteome</keyword>
<dbReference type="InterPro" id="IPR011012">
    <property type="entry name" value="Longin-like_dom_sf"/>
</dbReference>
<proteinExistence type="predicted"/>
<dbReference type="SUPFAM" id="SSF64356">
    <property type="entry name" value="SNARE-like"/>
    <property type="match status" value="1"/>
</dbReference>
<sequence length="110" mass="12847">MSYYTSLTHLKYDRAVKMIDAVSELFIITTAGHVLAKRKYKHDIKVNTTEMFMAKLQDSEQILPHFVSNHFKFNELDGVQFCQIRRQQIYFVAACKKGTSPIFVIEILTR</sequence>
<dbReference type="EMBL" id="JAODUP010000031">
    <property type="protein sequence ID" value="KAK2167221.1"/>
    <property type="molecule type" value="Genomic_DNA"/>
</dbReference>
<comment type="caution">
    <text evidence="1">The sequence shown here is derived from an EMBL/GenBank/DDBJ whole genome shotgun (WGS) entry which is preliminary data.</text>
</comment>